<feature type="region of interest" description="Disordered" evidence="10">
    <location>
        <begin position="964"/>
        <end position="1038"/>
    </location>
</feature>
<dbReference type="InterPro" id="IPR001005">
    <property type="entry name" value="SANT/Myb"/>
</dbReference>
<gene>
    <name evidence="14" type="primary">MIDEAS</name>
</gene>
<feature type="region of interest" description="Disordered" evidence="10">
    <location>
        <begin position="469"/>
        <end position="498"/>
    </location>
</feature>
<name>A0A8C5WKK3_9ANUR</name>
<feature type="compositionally biased region" description="Basic residues" evidence="10">
    <location>
        <begin position="1008"/>
        <end position="1024"/>
    </location>
</feature>
<evidence type="ECO:0000256" key="5">
    <source>
        <dbReference type="ARBA" id="ARBA00023125"/>
    </source>
</evidence>
<comment type="subcellular location">
    <subcellularLocation>
        <location evidence="1">Nucleus</location>
    </subcellularLocation>
</comment>
<protein>
    <submittedName>
        <fullName evidence="14">Mitotic deacetylase associated SANT domain protein</fullName>
    </submittedName>
</protein>
<feature type="compositionally biased region" description="Polar residues" evidence="10">
    <location>
        <begin position="377"/>
        <end position="399"/>
    </location>
</feature>
<dbReference type="PANTHER" id="PTHR16089">
    <property type="entry name" value="REST COREPRESSOR COREST PROTEIN-RELATED"/>
    <property type="match status" value="1"/>
</dbReference>
<dbReference type="SUPFAM" id="SSF46689">
    <property type="entry name" value="Homeodomain-like"/>
    <property type="match status" value="1"/>
</dbReference>
<proteinExistence type="predicted"/>
<sequence>MNLQPPQKASNKRTGKKISFFNEQQGGGLPVPNKEPQVKDQQFYATGTRLPNSQASDFTKSDGFNTLAQNNMLNAVVYTQERPDAMRLNQQQQVPGKWNMPERNDAAWQLQPAGMWSRNSTGYGASVVNAFYNPQEQIKRSQDKTVGVTQMEMYEGALQQMRSERTQLEQHAFARQQTHLNSILQAQQQQQLQQQHIQQQQQQQLQQQSQHLSLQSFQMAFGHQGQKPGLSELFHAFPNAAANAAYAAQQKPTALPQLQLFENFYPSAQQQQQVAYGMHQAMAQSHAAAAQQKMHSLGQHVPPSEEYLKAVAEQNQQCVPPKTQIPLPRRSRRLSKEGLPPPPAPGVPQVNNLYPHSSYEHAMQHQAETLERYKKGLQQQVQRDAQIPKQESQYVNPPEQSKAPLPQNGRAKEMQADAEQVTMGHVQPMGMGAVTGGVIQSTRRRRRISQEANLFTLAQKAAEMPSLENTKDGEIGDKKKNATFKSREELPENLSNKRARADSYMKPLIIPVSVPVKMDSVREKGEDERTQGSAASERDVTVSKPSVIVTRHRVGQTNPPEPAAHGNESSPASEGETSIKKPKQRPRPEPLFIPPKTGTFVVPVMYSNITPYQSHLRSPVRISEHPGDRNFEMPPYTPPPILSPVREGSGLYFNAIMSASSNAMPPPVTPKSSTRTLLRSSSVDDMPPVLTAMGEATPVSIEPRINIGSRFQADIPELRSRSLAAGDKYKADLVWWPWEESVERQGKVDELLTAACSSILPGGGTNQELALHYLHESRGDILAALTKLLLKKPQRNRNHPLAKYHYSGSDRWSASERRLFNKGMAIYKKDFLLVQKLIKTKTVAQCVEFYYTYKKQVKIGRNGMLIFGDVEASTDEKNPREDSEVDVKSSQRLAPAVPFTRETVKEEETQAPGADAHAEYAQVQIKMEENEEDDKRVSFPLKITQTLEASEIANDTLVLRAQEPDTRIALSAPKPRGRRPRNKLPPDGAKKDVGNKPPEQEGSFPCKKCGRVFTKVKSRSAHMKSHAEQEKKAAALRQSELAAAQAQAALHARSQHIKASYSRSSSSDSCDSTSSSESCDSSDDGEI</sequence>
<keyword evidence="3" id="KW-0007">Acetylation</keyword>
<feature type="region of interest" description="Disordered" evidence="10">
    <location>
        <begin position="1"/>
        <end position="38"/>
    </location>
</feature>
<dbReference type="Gene3D" id="1.10.10.60">
    <property type="entry name" value="Homeodomain-like"/>
    <property type="match status" value="1"/>
</dbReference>
<keyword evidence="6" id="KW-0804">Transcription</keyword>
<evidence type="ECO:0000256" key="2">
    <source>
        <dbReference type="ARBA" id="ARBA00022553"/>
    </source>
</evidence>
<dbReference type="PROSITE" id="PS51156">
    <property type="entry name" value="ELM2"/>
    <property type="match status" value="1"/>
</dbReference>
<keyword evidence="4" id="KW-0805">Transcription regulation</keyword>
<dbReference type="PANTHER" id="PTHR16089:SF24">
    <property type="entry name" value="MITOTIC DEACETYLASE-ASSOCIATED SANT DOMAIN PROTEIN"/>
    <property type="match status" value="1"/>
</dbReference>
<feature type="region of interest" description="Disordered" evidence="10">
    <location>
        <begin position="316"/>
        <end position="354"/>
    </location>
</feature>
<dbReference type="Proteomes" id="UP000694569">
    <property type="component" value="Unplaced"/>
</dbReference>
<dbReference type="AlphaFoldDB" id="A0A8C5WKK3"/>
<evidence type="ECO:0000256" key="1">
    <source>
        <dbReference type="ARBA" id="ARBA00004123"/>
    </source>
</evidence>
<keyword evidence="9" id="KW-0175">Coiled coil</keyword>
<dbReference type="PROSITE" id="PS51293">
    <property type="entry name" value="SANT"/>
    <property type="match status" value="1"/>
</dbReference>
<keyword evidence="15" id="KW-1185">Reference proteome</keyword>
<feature type="compositionally biased region" description="Polar residues" evidence="10">
    <location>
        <begin position="567"/>
        <end position="576"/>
    </location>
</feature>
<feature type="domain" description="C2H2-type" evidence="11">
    <location>
        <begin position="1004"/>
        <end position="1031"/>
    </location>
</feature>
<evidence type="ECO:0000259" key="13">
    <source>
        <dbReference type="PROSITE" id="PS51293"/>
    </source>
</evidence>
<keyword evidence="8" id="KW-0863">Zinc-finger</keyword>
<dbReference type="GO" id="GO:0003714">
    <property type="term" value="F:transcription corepressor activity"/>
    <property type="evidence" value="ECO:0007669"/>
    <property type="project" value="TreeGrafter"/>
</dbReference>
<evidence type="ECO:0000313" key="15">
    <source>
        <dbReference type="Proteomes" id="UP000694569"/>
    </source>
</evidence>
<dbReference type="InterPro" id="IPR013087">
    <property type="entry name" value="Znf_C2H2_type"/>
</dbReference>
<evidence type="ECO:0000256" key="4">
    <source>
        <dbReference type="ARBA" id="ARBA00023015"/>
    </source>
</evidence>
<keyword evidence="5" id="KW-0238">DNA-binding</keyword>
<evidence type="ECO:0000259" key="11">
    <source>
        <dbReference type="PROSITE" id="PS50157"/>
    </source>
</evidence>
<feature type="compositionally biased region" description="Low complexity" evidence="10">
    <location>
        <begin position="1060"/>
        <end position="1079"/>
    </location>
</feature>
<feature type="domain" description="ELM2" evidence="12">
    <location>
        <begin position="703"/>
        <end position="792"/>
    </location>
</feature>
<evidence type="ECO:0000256" key="9">
    <source>
        <dbReference type="SAM" id="Coils"/>
    </source>
</evidence>
<evidence type="ECO:0000256" key="6">
    <source>
        <dbReference type="ARBA" id="ARBA00023163"/>
    </source>
</evidence>
<reference evidence="14" key="1">
    <citation type="submission" date="2025-08" db="UniProtKB">
        <authorList>
            <consortium name="Ensembl"/>
        </authorList>
    </citation>
    <scope>IDENTIFICATION</scope>
</reference>
<accession>A0A8C5WKK3</accession>
<dbReference type="FunFam" id="1.10.10.60:FF:000086">
    <property type="entry name" value="transcriptional-regulating factor 1 isoform X1"/>
    <property type="match status" value="1"/>
</dbReference>
<dbReference type="InterPro" id="IPR000949">
    <property type="entry name" value="ELM2_dom"/>
</dbReference>
<dbReference type="GO" id="GO:0003677">
    <property type="term" value="F:DNA binding"/>
    <property type="evidence" value="ECO:0007669"/>
    <property type="project" value="UniProtKB-KW"/>
</dbReference>
<dbReference type="Ensembl" id="ENSLLET00000047105.1">
    <property type="protein sequence ID" value="ENSLLEP00000045300.1"/>
    <property type="gene ID" value="ENSLLEG00000028739.1"/>
</dbReference>
<keyword evidence="7" id="KW-0539">Nucleus</keyword>
<dbReference type="Pfam" id="PF01448">
    <property type="entry name" value="ELM2"/>
    <property type="match status" value="1"/>
</dbReference>
<dbReference type="PROSITE" id="PS00028">
    <property type="entry name" value="ZINC_FINGER_C2H2_1"/>
    <property type="match status" value="1"/>
</dbReference>
<dbReference type="GO" id="GO:0005667">
    <property type="term" value="C:transcription regulator complex"/>
    <property type="evidence" value="ECO:0007669"/>
    <property type="project" value="TreeGrafter"/>
</dbReference>
<dbReference type="GO" id="GO:0006357">
    <property type="term" value="P:regulation of transcription by RNA polymerase II"/>
    <property type="evidence" value="ECO:0007669"/>
    <property type="project" value="TreeGrafter"/>
</dbReference>
<dbReference type="SMART" id="SM00717">
    <property type="entry name" value="SANT"/>
    <property type="match status" value="1"/>
</dbReference>
<dbReference type="GeneTree" id="ENSGT00940000157459"/>
<dbReference type="InterPro" id="IPR051066">
    <property type="entry name" value="Trans_reg/Corepressor"/>
</dbReference>
<feature type="region of interest" description="Disordered" evidence="10">
    <location>
        <begin position="1053"/>
        <end position="1087"/>
    </location>
</feature>
<evidence type="ECO:0000313" key="14">
    <source>
        <dbReference type="Ensembl" id="ENSLLEP00000045300.1"/>
    </source>
</evidence>
<evidence type="ECO:0000256" key="3">
    <source>
        <dbReference type="ARBA" id="ARBA00022990"/>
    </source>
</evidence>
<evidence type="ECO:0000256" key="7">
    <source>
        <dbReference type="ARBA" id="ARBA00023242"/>
    </source>
</evidence>
<feature type="region of interest" description="Disordered" evidence="10">
    <location>
        <begin position="377"/>
        <end position="407"/>
    </location>
</feature>
<keyword evidence="8" id="KW-0479">Metal-binding</keyword>
<dbReference type="InterPro" id="IPR017884">
    <property type="entry name" value="SANT_dom"/>
</dbReference>
<dbReference type="OrthoDB" id="10258692at2759"/>
<feature type="domain" description="SANT" evidence="13">
    <location>
        <begin position="807"/>
        <end position="858"/>
    </location>
</feature>
<keyword evidence="8" id="KW-0862">Zinc</keyword>
<organism evidence="14 15">
    <name type="scientific">Leptobrachium leishanense</name>
    <name type="common">Leishan spiny toad</name>
    <dbReference type="NCBI Taxonomy" id="445787"/>
    <lineage>
        <taxon>Eukaryota</taxon>
        <taxon>Metazoa</taxon>
        <taxon>Chordata</taxon>
        <taxon>Craniata</taxon>
        <taxon>Vertebrata</taxon>
        <taxon>Euteleostomi</taxon>
        <taxon>Amphibia</taxon>
        <taxon>Batrachia</taxon>
        <taxon>Anura</taxon>
        <taxon>Pelobatoidea</taxon>
        <taxon>Megophryidae</taxon>
        <taxon>Leptobrachium</taxon>
    </lineage>
</organism>
<feature type="compositionally biased region" description="Basic and acidic residues" evidence="10">
    <location>
        <begin position="520"/>
        <end position="541"/>
    </location>
</feature>
<evidence type="ECO:0000256" key="8">
    <source>
        <dbReference type="PROSITE-ProRule" id="PRU00042"/>
    </source>
</evidence>
<dbReference type="InterPro" id="IPR009057">
    <property type="entry name" value="Homeodomain-like_sf"/>
</dbReference>
<evidence type="ECO:0000256" key="10">
    <source>
        <dbReference type="SAM" id="MobiDB-lite"/>
    </source>
</evidence>
<dbReference type="GO" id="GO:0000118">
    <property type="term" value="C:histone deacetylase complex"/>
    <property type="evidence" value="ECO:0007669"/>
    <property type="project" value="TreeGrafter"/>
</dbReference>
<dbReference type="GO" id="GO:0008270">
    <property type="term" value="F:zinc ion binding"/>
    <property type="evidence" value="ECO:0007669"/>
    <property type="project" value="UniProtKB-KW"/>
</dbReference>
<evidence type="ECO:0000259" key="12">
    <source>
        <dbReference type="PROSITE" id="PS51156"/>
    </source>
</evidence>
<dbReference type="SMART" id="SM01189">
    <property type="entry name" value="ELM2"/>
    <property type="match status" value="1"/>
</dbReference>
<feature type="coiled-coil region" evidence="9">
    <location>
        <begin position="151"/>
        <end position="203"/>
    </location>
</feature>
<feature type="region of interest" description="Disordered" evidence="10">
    <location>
        <begin position="520"/>
        <end position="594"/>
    </location>
</feature>
<keyword evidence="2" id="KW-0597">Phosphoprotein</keyword>
<dbReference type="PROSITE" id="PS50157">
    <property type="entry name" value="ZINC_FINGER_C2H2_2"/>
    <property type="match status" value="1"/>
</dbReference>
<feature type="compositionally biased region" description="Basic and acidic residues" evidence="10">
    <location>
        <begin position="469"/>
        <end position="490"/>
    </location>
</feature>
<reference evidence="14" key="2">
    <citation type="submission" date="2025-09" db="UniProtKB">
        <authorList>
            <consortium name="Ensembl"/>
        </authorList>
    </citation>
    <scope>IDENTIFICATION</scope>
</reference>